<name>A0ACC2UXK9_9TREE</name>
<accession>A0ACC2UXK9</accession>
<evidence type="ECO:0000313" key="2">
    <source>
        <dbReference type="Proteomes" id="UP001227268"/>
    </source>
</evidence>
<proteinExistence type="predicted"/>
<sequence>MAHKAMELTKISLASALGTKTPSSLTREDSTSPEACGDVMHRYEGDVNEEAAFSPPEAPALPSFDIDPCLVGAGLNLQPYDIALSPKADLRAQDDHEYRNTLEFSHFLGGDEYDNHAQNAQSGPMDMISADVDLWMTQGCKAALSVEHASKAVPVHEFLLDDGNSRVSLEDLMESIPTLLLVNKEQAPWNPLRNASFEGSHRCDGRNRWKRPDEFWFRVWQRYYGLELKLAVIWGRGWPF</sequence>
<protein>
    <submittedName>
        <fullName evidence="1">Uncharacterized protein</fullName>
    </submittedName>
</protein>
<comment type="caution">
    <text evidence="1">The sequence shown here is derived from an EMBL/GenBank/DDBJ whole genome shotgun (WGS) entry which is preliminary data.</text>
</comment>
<dbReference type="Proteomes" id="UP001227268">
    <property type="component" value="Unassembled WGS sequence"/>
</dbReference>
<keyword evidence="2" id="KW-1185">Reference proteome</keyword>
<gene>
    <name evidence="1" type="ORF">QFC21_007246</name>
</gene>
<dbReference type="EMBL" id="JASBWT010000055">
    <property type="protein sequence ID" value="KAJ9091351.1"/>
    <property type="molecule type" value="Genomic_DNA"/>
</dbReference>
<organism evidence="1 2">
    <name type="scientific">Naganishia friedmannii</name>
    <dbReference type="NCBI Taxonomy" id="89922"/>
    <lineage>
        <taxon>Eukaryota</taxon>
        <taxon>Fungi</taxon>
        <taxon>Dikarya</taxon>
        <taxon>Basidiomycota</taxon>
        <taxon>Agaricomycotina</taxon>
        <taxon>Tremellomycetes</taxon>
        <taxon>Filobasidiales</taxon>
        <taxon>Filobasidiaceae</taxon>
        <taxon>Naganishia</taxon>
    </lineage>
</organism>
<reference evidence="1" key="1">
    <citation type="submission" date="2023-04" db="EMBL/GenBank/DDBJ databases">
        <title>Draft Genome sequencing of Naganishia species isolated from polar environments using Oxford Nanopore Technology.</title>
        <authorList>
            <person name="Leo P."/>
            <person name="Venkateswaran K."/>
        </authorList>
    </citation>
    <scope>NUCLEOTIDE SEQUENCE</scope>
    <source>
        <strain evidence="1">MNA-CCFEE 5423</strain>
    </source>
</reference>
<evidence type="ECO:0000313" key="1">
    <source>
        <dbReference type="EMBL" id="KAJ9091351.1"/>
    </source>
</evidence>